<dbReference type="Pfam" id="PF13302">
    <property type="entry name" value="Acetyltransf_3"/>
    <property type="match status" value="1"/>
</dbReference>
<dbReference type="PANTHER" id="PTHR43441:SF3">
    <property type="entry name" value="ACETYLTRANSFERASE"/>
    <property type="match status" value="1"/>
</dbReference>
<keyword evidence="2" id="KW-0808">Transferase</keyword>
<dbReference type="EMBL" id="CP002830">
    <property type="protein sequence ID" value="AEI62046.1"/>
    <property type="molecule type" value="Genomic_DNA"/>
</dbReference>
<evidence type="ECO:0000313" key="2">
    <source>
        <dbReference type="EMBL" id="AEI62046.1"/>
    </source>
</evidence>
<dbReference type="PROSITE" id="PS51186">
    <property type="entry name" value="GNAT"/>
    <property type="match status" value="1"/>
</dbReference>
<proteinExistence type="predicted"/>
<dbReference type="InterPro" id="IPR051908">
    <property type="entry name" value="Ribosomal_N-acetyltransferase"/>
</dbReference>
<accession>F8C8K0</accession>
<dbReference type="AlphaFoldDB" id="F8C8K0"/>
<dbReference type="KEGG" id="mfu:LILAB_00570"/>
<dbReference type="InterPro" id="IPR000182">
    <property type="entry name" value="GNAT_dom"/>
</dbReference>
<protein>
    <submittedName>
        <fullName evidence="2">Acetyltransferase</fullName>
    </submittedName>
</protein>
<dbReference type="GO" id="GO:0008999">
    <property type="term" value="F:protein-N-terminal-alanine acetyltransferase activity"/>
    <property type="evidence" value="ECO:0007669"/>
    <property type="project" value="TreeGrafter"/>
</dbReference>
<dbReference type="Gene3D" id="3.40.630.30">
    <property type="match status" value="1"/>
</dbReference>
<dbReference type="InterPro" id="IPR016181">
    <property type="entry name" value="Acyl_CoA_acyltransferase"/>
</dbReference>
<dbReference type="GO" id="GO:1990189">
    <property type="term" value="F:protein N-terminal-serine acetyltransferase activity"/>
    <property type="evidence" value="ECO:0007669"/>
    <property type="project" value="TreeGrafter"/>
</dbReference>
<feature type="domain" description="N-acetyltransferase" evidence="1">
    <location>
        <begin position="29"/>
        <end position="187"/>
    </location>
</feature>
<dbReference type="HOGENOM" id="CLU_013985_3_0_7"/>
<dbReference type="GO" id="GO:0005737">
    <property type="term" value="C:cytoplasm"/>
    <property type="evidence" value="ECO:0007669"/>
    <property type="project" value="TreeGrafter"/>
</dbReference>
<name>F8C8K0_MYXFH</name>
<reference evidence="2 3" key="1">
    <citation type="journal article" date="2011" name="J. Bacteriol.">
        <title>Genome sequence of the halotolerant marine bacterium Myxococcus fulvus HW-1.</title>
        <authorList>
            <person name="Li Z.F."/>
            <person name="Li X."/>
            <person name="Liu H."/>
            <person name="Liu X."/>
            <person name="Han K."/>
            <person name="Wu Z.H."/>
            <person name="Hu W."/>
            <person name="Li F.F."/>
            <person name="Li Y.Z."/>
        </authorList>
    </citation>
    <scope>NUCLEOTIDE SEQUENCE [LARGE SCALE GENOMIC DNA]</scope>
    <source>
        <strain evidence="3">ATCC BAA-855 / HW-1</strain>
    </source>
</reference>
<sequence>MTSTSSGPAYTIQTARTLLRCWSPADAARALRAIHASLEHLRPWLDWAREAYPMSVSQQAAVLRRFRGRFDLGEDFTYAVFDRGGTEVLGGCGLHPRVGEGGREIGYWIASEHIGQGLATEVAAALTRVAFELEGLRRVEIHCDPLNVRSVAVPRKLGFTHEGTLRQRLRSPDGGWRDTMLWTLLAEDHAARPAAASNLEAFDVLGQRLL</sequence>
<organism evidence="2 3">
    <name type="scientific">Myxococcus fulvus (strain ATCC BAA-855 / HW-1)</name>
    <dbReference type="NCBI Taxonomy" id="483219"/>
    <lineage>
        <taxon>Bacteria</taxon>
        <taxon>Pseudomonadati</taxon>
        <taxon>Myxococcota</taxon>
        <taxon>Myxococcia</taxon>
        <taxon>Myxococcales</taxon>
        <taxon>Cystobacterineae</taxon>
        <taxon>Myxococcaceae</taxon>
        <taxon>Myxococcus</taxon>
    </lineage>
</organism>
<dbReference type="PANTHER" id="PTHR43441">
    <property type="entry name" value="RIBOSOMAL-PROTEIN-SERINE ACETYLTRANSFERASE"/>
    <property type="match status" value="1"/>
</dbReference>
<dbReference type="SUPFAM" id="SSF55729">
    <property type="entry name" value="Acyl-CoA N-acyltransferases (Nat)"/>
    <property type="match status" value="1"/>
</dbReference>
<dbReference type="eggNOG" id="COG1670">
    <property type="taxonomic scope" value="Bacteria"/>
</dbReference>
<dbReference type="Proteomes" id="UP000000488">
    <property type="component" value="Chromosome"/>
</dbReference>
<evidence type="ECO:0000259" key="1">
    <source>
        <dbReference type="PROSITE" id="PS51186"/>
    </source>
</evidence>
<evidence type="ECO:0000313" key="3">
    <source>
        <dbReference type="Proteomes" id="UP000000488"/>
    </source>
</evidence>
<gene>
    <name evidence="2" type="ordered locus">LILAB_00570</name>
</gene>
<dbReference type="STRING" id="483219.LILAB_00570"/>